<comment type="caution">
    <text evidence="2">The sequence shown here is derived from an EMBL/GenBank/DDBJ whole genome shotgun (WGS) entry which is preliminary data.</text>
</comment>
<name>A0A6N8U4V6_9FIRM</name>
<sequence>MAKIVKKKRRLRVERLVSMFFALSIFLYLGSSLFLQSYNMSLSKLDTKRENEIIAAKKDKESMRVAVEQLQNRDRILAVAKDAGIDVNQDSVVILDGNN</sequence>
<evidence type="ECO:0000313" key="2">
    <source>
        <dbReference type="EMBL" id="MXQ73238.1"/>
    </source>
</evidence>
<keyword evidence="1" id="KW-0812">Transmembrane</keyword>
<dbReference type="AlphaFoldDB" id="A0A6N8U4V6"/>
<accession>A0A6N8U4V6</accession>
<dbReference type="RefSeq" id="WP_160624654.1">
    <property type="nucleotide sequence ID" value="NZ_WUUQ01000001.1"/>
</dbReference>
<gene>
    <name evidence="2" type="ORF">GSF08_04715</name>
</gene>
<keyword evidence="3" id="KW-1185">Reference proteome</keyword>
<keyword evidence="2" id="KW-0132">Cell division</keyword>
<evidence type="ECO:0000313" key="3">
    <source>
        <dbReference type="Proteomes" id="UP000434036"/>
    </source>
</evidence>
<dbReference type="GO" id="GO:0051301">
    <property type="term" value="P:cell division"/>
    <property type="evidence" value="ECO:0007669"/>
    <property type="project" value="UniProtKB-KW"/>
</dbReference>
<proteinExistence type="predicted"/>
<keyword evidence="2" id="KW-0131">Cell cycle</keyword>
<feature type="transmembrane region" description="Helical" evidence="1">
    <location>
        <begin position="16"/>
        <end position="35"/>
    </location>
</feature>
<evidence type="ECO:0000256" key="1">
    <source>
        <dbReference type="SAM" id="Phobius"/>
    </source>
</evidence>
<reference evidence="2 3" key="2">
    <citation type="submission" date="2020-01" db="EMBL/GenBank/DDBJ databases">
        <title>Clostridiaceae sp. nov. isolated from the gut of human by culturomics.</title>
        <authorList>
            <person name="Chang Y."/>
        </authorList>
    </citation>
    <scope>NUCLEOTIDE SEQUENCE [LARGE SCALE GENOMIC DNA]</scope>
    <source>
        <strain evidence="2 3">DONG20-135</strain>
    </source>
</reference>
<keyword evidence="1" id="KW-0472">Membrane</keyword>
<dbReference type="EMBL" id="WUUQ01000001">
    <property type="protein sequence ID" value="MXQ73238.1"/>
    <property type="molecule type" value="Genomic_DNA"/>
</dbReference>
<protein>
    <submittedName>
        <fullName evidence="2">Cell division protein FtsL</fullName>
    </submittedName>
</protein>
<keyword evidence="1" id="KW-1133">Transmembrane helix</keyword>
<organism evidence="2 3">
    <name type="scientific">Copranaerobaculum intestinale</name>
    <dbReference type="NCBI Taxonomy" id="2692629"/>
    <lineage>
        <taxon>Bacteria</taxon>
        <taxon>Bacillati</taxon>
        <taxon>Bacillota</taxon>
        <taxon>Erysipelotrichia</taxon>
        <taxon>Erysipelotrichales</taxon>
        <taxon>Erysipelotrichaceae</taxon>
        <taxon>Copranaerobaculum</taxon>
    </lineage>
</organism>
<dbReference type="Proteomes" id="UP000434036">
    <property type="component" value="Unassembled WGS sequence"/>
</dbReference>
<reference evidence="2 3" key="1">
    <citation type="submission" date="2019-12" db="EMBL/GenBank/DDBJ databases">
        <authorList>
            <person name="Yang R."/>
        </authorList>
    </citation>
    <scope>NUCLEOTIDE SEQUENCE [LARGE SCALE GENOMIC DNA]</scope>
    <source>
        <strain evidence="2 3">DONG20-135</strain>
    </source>
</reference>